<reference evidence="2" key="1">
    <citation type="journal article" date="2017" name="Front. Plant Sci.">
        <title>Climate Clever Clovers: New Paradigm to Reduce the Environmental Footprint of Ruminants by Breeding Low Methanogenic Forages Utilizing Haplotype Variation.</title>
        <authorList>
            <person name="Kaur P."/>
            <person name="Appels R."/>
            <person name="Bayer P.E."/>
            <person name="Keeble-Gagnere G."/>
            <person name="Wang J."/>
            <person name="Hirakawa H."/>
            <person name="Shirasawa K."/>
            <person name="Vercoe P."/>
            <person name="Stefanova K."/>
            <person name="Durmic Z."/>
            <person name="Nichols P."/>
            <person name="Revell C."/>
            <person name="Isobe S.N."/>
            <person name="Edwards D."/>
            <person name="Erskine W."/>
        </authorList>
    </citation>
    <scope>NUCLEOTIDE SEQUENCE [LARGE SCALE GENOMIC DNA]</scope>
    <source>
        <strain evidence="2">cv. Daliak</strain>
    </source>
</reference>
<protein>
    <submittedName>
        <fullName evidence="1">Uncharacterized protein</fullName>
    </submittedName>
</protein>
<dbReference type="EMBL" id="DF973634">
    <property type="protein sequence ID" value="GAU36595.1"/>
    <property type="molecule type" value="Genomic_DNA"/>
</dbReference>
<dbReference type="AlphaFoldDB" id="A0A2Z6NL35"/>
<keyword evidence="2" id="KW-1185">Reference proteome</keyword>
<sequence>MNGMDFDRTVIKGSVSFLRMTIVLASSLLIDVRIQGPVDSAIVTVTLRQGLIRSQLGHTIATITRVIIVVMGGQLPGVWSKEIVHDCNNGVPTQQTSSLRSTDASALRKKASTLPCKNSQDWNHWMALHGDESQVQKDVQQMGENIGVKCSNSFQAIARPKRCGSGKGAGSKK</sequence>
<proteinExistence type="predicted"/>
<organism evidence="1 2">
    <name type="scientific">Trifolium subterraneum</name>
    <name type="common">Subterranean clover</name>
    <dbReference type="NCBI Taxonomy" id="3900"/>
    <lineage>
        <taxon>Eukaryota</taxon>
        <taxon>Viridiplantae</taxon>
        <taxon>Streptophyta</taxon>
        <taxon>Embryophyta</taxon>
        <taxon>Tracheophyta</taxon>
        <taxon>Spermatophyta</taxon>
        <taxon>Magnoliopsida</taxon>
        <taxon>eudicotyledons</taxon>
        <taxon>Gunneridae</taxon>
        <taxon>Pentapetalae</taxon>
        <taxon>rosids</taxon>
        <taxon>fabids</taxon>
        <taxon>Fabales</taxon>
        <taxon>Fabaceae</taxon>
        <taxon>Papilionoideae</taxon>
        <taxon>50 kb inversion clade</taxon>
        <taxon>NPAAA clade</taxon>
        <taxon>Hologalegina</taxon>
        <taxon>IRL clade</taxon>
        <taxon>Trifolieae</taxon>
        <taxon>Trifolium</taxon>
    </lineage>
</organism>
<evidence type="ECO:0000313" key="1">
    <source>
        <dbReference type="EMBL" id="GAU36595.1"/>
    </source>
</evidence>
<evidence type="ECO:0000313" key="2">
    <source>
        <dbReference type="Proteomes" id="UP000242715"/>
    </source>
</evidence>
<dbReference type="Proteomes" id="UP000242715">
    <property type="component" value="Unassembled WGS sequence"/>
</dbReference>
<gene>
    <name evidence="1" type="ORF">TSUD_362650</name>
</gene>
<accession>A0A2Z6NL35</accession>
<name>A0A2Z6NL35_TRISU</name>